<dbReference type="InterPro" id="IPR015943">
    <property type="entry name" value="WD40/YVTN_repeat-like_dom_sf"/>
</dbReference>
<sequence>MHPLRHDDPRRLGPYAPLFRLDDENDGLPWGERRFLAKSTDGARTVVVTAPLRGQAASAAFLAEAEQARRAHESRVPWLAPVSDIAGPTESTPWYATRFAPALPLSDALAAHSGPLPERVVRLCGAALAEAVARLHALGLTHAGLSPRTVLLTASGPRLTGFGVVRVAAPEGRPRTGSPELASEFLPPEQAAGGRPRPLGDVHALGAVLAYAATGRTGATPDEVPEGLRDVLRACLASDPAERPVASALVDRLLDGQAKAEPSPVATVLDGTVLDQQTSRAETALLPGWLPHGVSAALAVQAADVLDAELPEEEAVAPVVPVAEPAAVTDGTLTLSGSGAHRPSRRALVTGLAAGTAGLALGGTAAWAATAEDPPEPTAAQRYAVKRRSRKRLTGAPPNPRWHTRLDLPSAPRHEPLLWGRRMAVVQGGSTVIGLDLATGHEAWRREDLRPSGPLRLAEGGLVLVPGAAMSALDARTGKTRWKVEAPRAQVLGVDGGTVWFFDGEGRIVAYDAAHRRRLWSEPAPDGMSKDTGGHLLPDTLVVRSPGPGRRSIRVTAYSRRSGERQWSRTYGDAFVARAQATMSEDGTLLVAAETRLKAYESQRAGGEPQWDLRAPESEEIYEGPPTRPFFGGPVVHGDTVFVSDSLYIVRALDVRNGKEKWAAKPRFAYGNTPQLTGPPVTVVSPSGRTLLAVSNSEVAAYEAKEGTALWRFTQVGPGKRGALPRHEVAMTDASALVVGGRDAYLLPLT</sequence>
<dbReference type="InterPro" id="IPR018391">
    <property type="entry name" value="PQQ_b-propeller_rpt"/>
</dbReference>
<feature type="compositionally biased region" description="Basic residues" evidence="1">
    <location>
        <begin position="384"/>
        <end position="393"/>
    </location>
</feature>
<name>A0ABN2X365_9ACTN</name>
<organism evidence="3 4">
    <name type="scientific">Streptomyces albiaxialis</name>
    <dbReference type="NCBI Taxonomy" id="329523"/>
    <lineage>
        <taxon>Bacteria</taxon>
        <taxon>Bacillati</taxon>
        <taxon>Actinomycetota</taxon>
        <taxon>Actinomycetes</taxon>
        <taxon>Kitasatosporales</taxon>
        <taxon>Streptomycetaceae</taxon>
        <taxon>Streptomyces</taxon>
    </lineage>
</organism>
<evidence type="ECO:0000313" key="4">
    <source>
        <dbReference type="Proteomes" id="UP001500016"/>
    </source>
</evidence>
<dbReference type="EMBL" id="BAAAPE010000029">
    <property type="protein sequence ID" value="GAA2103652.1"/>
    <property type="molecule type" value="Genomic_DNA"/>
</dbReference>
<accession>A0ABN2X365</accession>
<proteinExistence type="predicted"/>
<protein>
    <recommendedName>
        <fullName evidence="2">Protein kinase domain-containing protein</fullName>
    </recommendedName>
</protein>
<dbReference type="PROSITE" id="PS50011">
    <property type="entry name" value="PROTEIN_KINASE_DOM"/>
    <property type="match status" value="1"/>
</dbReference>
<evidence type="ECO:0000256" key="1">
    <source>
        <dbReference type="SAM" id="MobiDB-lite"/>
    </source>
</evidence>
<dbReference type="Pfam" id="PF13360">
    <property type="entry name" value="PQQ_2"/>
    <property type="match status" value="1"/>
</dbReference>
<dbReference type="SUPFAM" id="SSF56112">
    <property type="entry name" value="Protein kinase-like (PK-like)"/>
    <property type="match status" value="1"/>
</dbReference>
<evidence type="ECO:0000259" key="2">
    <source>
        <dbReference type="PROSITE" id="PS50011"/>
    </source>
</evidence>
<dbReference type="SMART" id="SM00564">
    <property type="entry name" value="PQQ"/>
    <property type="match status" value="5"/>
</dbReference>
<dbReference type="PANTHER" id="PTHR34512">
    <property type="entry name" value="CELL SURFACE PROTEIN"/>
    <property type="match status" value="1"/>
</dbReference>
<dbReference type="PANTHER" id="PTHR34512:SF30">
    <property type="entry name" value="OUTER MEMBRANE PROTEIN ASSEMBLY FACTOR BAMB"/>
    <property type="match status" value="1"/>
</dbReference>
<keyword evidence="4" id="KW-1185">Reference proteome</keyword>
<feature type="region of interest" description="Disordered" evidence="1">
    <location>
        <begin position="384"/>
        <end position="410"/>
    </location>
</feature>
<dbReference type="Gene3D" id="2.130.10.10">
    <property type="entry name" value="YVTN repeat-like/Quinoprotein amine dehydrogenase"/>
    <property type="match status" value="2"/>
</dbReference>
<reference evidence="3 4" key="1">
    <citation type="journal article" date="2019" name="Int. J. Syst. Evol. Microbiol.">
        <title>The Global Catalogue of Microorganisms (GCM) 10K type strain sequencing project: providing services to taxonomists for standard genome sequencing and annotation.</title>
        <authorList>
            <consortium name="The Broad Institute Genomics Platform"/>
            <consortium name="The Broad Institute Genome Sequencing Center for Infectious Disease"/>
            <person name="Wu L."/>
            <person name="Ma J."/>
        </authorList>
    </citation>
    <scope>NUCLEOTIDE SEQUENCE [LARGE SCALE GENOMIC DNA]</scope>
    <source>
        <strain evidence="3 4">JCM 15478</strain>
    </source>
</reference>
<dbReference type="SUPFAM" id="SSF50998">
    <property type="entry name" value="Quinoprotein alcohol dehydrogenase-like"/>
    <property type="match status" value="1"/>
</dbReference>
<feature type="domain" description="Protein kinase" evidence="2">
    <location>
        <begin position="4"/>
        <end position="254"/>
    </location>
</feature>
<dbReference type="Gene3D" id="1.10.510.10">
    <property type="entry name" value="Transferase(Phosphotransferase) domain 1"/>
    <property type="match status" value="1"/>
</dbReference>
<dbReference type="InterPro" id="IPR011009">
    <property type="entry name" value="Kinase-like_dom_sf"/>
</dbReference>
<dbReference type="RefSeq" id="WP_344535500.1">
    <property type="nucleotide sequence ID" value="NZ_BAAAPE010000029.1"/>
</dbReference>
<dbReference type="InterPro" id="IPR000719">
    <property type="entry name" value="Prot_kinase_dom"/>
</dbReference>
<dbReference type="InterPro" id="IPR011047">
    <property type="entry name" value="Quinoprotein_ADH-like_sf"/>
</dbReference>
<dbReference type="SMART" id="SM00220">
    <property type="entry name" value="S_TKc"/>
    <property type="match status" value="1"/>
</dbReference>
<gene>
    <name evidence="3" type="ORF">GCM10009801_78720</name>
</gene>
<evidence type="ECO:0000313" key="3">
    <source>
        <dbReference type="EMBL" id="GAA2103652.1"/>
    </source>
</evidence>
<dbReference type="InterPro" id="IPR002372">
    <property type="entry name" value="PQQ_rpt_dom"/>
</dbReference>
<dbReference type="Proteomes" id="UP001500016">
    <property type="component" value="Unassembled WGS sequence"/>
</dbReference>
<comment type="caution">
    <text evidence="3">The sequence shown here is derived from an EMBL/GenBank/DDBJ whole genome shotgun (WGS) entry which is preliminary data.</text>
</comment>